<sequence length="985" mass="112573">MQLPASQWHSKRSSFLQLPAIAIAIKKAKNVNELTDYFDKEAGNLHRLREYRSKHLIKPIAAYKKGQDRCLMFPWAEGGNLCSYWKKRELDARDKASVQWQLEQFAGICSALVELHVLNVRHGDLKPENILWFEPNKDKGILQIADMGLTAFHQKDIHTKQRKGLPTATPSGTSRYEPPEMDEQRDKPEPRSRQYDIWSMGCIIFELLLWLVYGNNVMQAFRDETRRSYFWEFDRITKTYLVHPYVVSHMKVLRKHLQAGSAYHDLLDLVQTKLLVVRISEDYVSVPDCREIASEVHECIKSISNRSRSEDAYLTPLRLAFPADEINGHTRQSQKVHQKDGSLAAPERQDIPKIAPTITSEGDIIHEKNGHQSSKLNDDWSSIPDNEFAAHFFDLIGWDCAKPPERHVLLCSNCSSRKSAMLFDTVCDLSRLKAQSHGCDMCALLQEALARKGIKAPRVVELRQNAANVGLKNGPNLLSIYSEPSNLHAPDEAHLGLPRLLDQATPEFFTLLKEWIRVCDSDHDACRRDDEEHALTMPTRLIEVGKHLRLVEAASIGPARYIALSHCWGPLKEDEKFCTYISNISQFQTSINFDHLPRTFRDAVTVTRGLGIDYIWIDSLCIIQDDNQDWQNESSKMEQVFSAAYCTIGSSSAKSSLDGFLVERPPRSIVELRTGSTDTRYVCVDIDDFHTDVELGELNSRGWVLQERALSRRTVFFTSRQVYWECGAGIHCETLTRLQNSKVAFLGDANFPKSAIEHYRDGRQLLIQDLYERYSGLAFTKPSDRAVAILGLQNRLARTFKTQAAYGLFAVYFARGLLWKRRDWKLMTRIAQPAGRRVPSWSSFSKEGRIKYLDATNELKFKEIDWATSDFENPFLIQKTSASSASTEESILASFRGLARRLIMIKRDMLVMIQFDNEEDFNVDDLRCVVIGRDKMEGSRTDPKQYVLVIHQARVASGERLYERVGVASLMSSYVANEGSWVTIR</sequence>
<dbReference type="Gene3D" id="1.10.510.10">
    <property type="entry name" value="Transferase(Phosphotransferase) domain 1"/>
    <property type="match status" value="1"/>
</dbReference>
<accession>A0A6A5YL22</accession>
<evidence type="ECO:0000259" key="2">
    <source>
        <dbReference type="PROSITE" id="PS50011"/>
    </source>
</evidence>
<gene>
    <name evidence="3" type="ORF">BDV96DRAFT_506859</name>
</gene>
<keyword evidence="4" id="KW-1185">Reference proteome</keyword>
<dbReference type="PROSITE" id="PS50011">
    <property type="entry name" value="PROTEIN_KINASE_DOM"/>
    <property type="match status" value="1"/>
</dbReference>
<dbReference type="Pfam" id="PF00069">
    <property type="entry name" value="Pkinase"/>
    <property type="match status" value="1"/>
</dbReference>
<organism evidence="3 4">
    <name type="scientific">Lophiotrema nucula</name>
    <dbReference type="NCBI Taxonomy" id="690887"/>
    <lineage>
        <taxon>Eukaryota</taxon>
        <taxon>Fungi</taxon>
        <taxon>Dikarya</taxon>
        <taxon>Ascomycota</taxon>
        <taxon>Pezizomycotina</taxon>
        <taxon>Dothideomycetes</taxon>
        <taxon>Pleosporomycetidae</taxon>
        <taxon>Pleosporales</taxon>
        <taxon>Lophiotremataceae</taxon>
        <taxon>Lophiotrema</taxon>
    </lineage>
</organism>
<dbReference type="AlphaFoldDB" id="A0A6A5YL22"/>
<evidence type="ECO:0000256" key="1">
    <source>
        <dbReference type="SAM" id="MobiDB-lite"/>
    </source>
</evidence>
<reference evidence="3" key="1">
    <citation type="journal article" date="2020" name="Stud. Mycol.">
        <title>101 Dothideomycetes genomes: a test case for predicting lifestyles and emergence of pathogens.</title>
        <authorList>
            <person name="Haridas S."/>
            <person name="Albert R."/>
            <person name="Binder M."/>
            <person name="Bloem J."/>
            <person name="Labutti K."/>
            <person name="Salamov A."/>
            <person name="Andreopoulos B."/>
            <person name="Baker S."/>
            <person name="Barry K."/>
            <person name="Bills G."/>
            <person name="Bluhm B."/>
            <person name="Cannon C."/>
            <person name="Castanera R."/>
            <person name="Culley D."/>
            <person name="Daum C."/>
            <person name="Ezra D."/>
            <person name="Gonzalez J."/>
            <person name="Henrissat B."/>
            <person name="Kuo A."/>
            <person name="Liang C."/>
            <person name="Lipzen A."/>
            <person name="Lutzoni F."/>
            <person name="Magnuson J."/>
            <person name="Mondo S."/>
            <person name="Nolan M."/>
            <person name="Ohm R."/>
            <person name="Pangilinan J."/>
            <person name="Park H.-J."/>
            <person name="Ramirez L."/>
            <person name="Alfaro M."/>
            <person name="Sun H."/>
            <person name="Tritt A."/>
            <person name="Yoshinaga Y."/>
            <person name="Zwiers L.-H."/>
            <person name="Turgeon B."/>
            <person name="Goodwin S."/>
            <person name="Spatafora J."/>
            <person name="Crous P."/>
            <person name="Grigoriev I."/>
        </authorList>
    </citation>
    <scope>NUCLEOTIDE SEQUENCE</scope>
    <source>
        <strain evidence="3">CBS 627.86</strain>
    </source>
</reference>
<name>A0A6A5YL22_9PLEO</name>
<dbReference type="GO" id="GO:0005524">
    <property type="term" value="F:ATP binding"/>
    <property type="evidence" value="ECO:0007669"/>
    <property type="project" value="InterPro"/>
</dbReference>
<dbReference type="GO" id="GO:0004672">
    <property type="term" value="F:protein kinase activity"/>
    <property type="evidence" value="ECO:0007669"/>
    <property type="project" value="InterPro"/>
</dbReference>
<dbReference type="InterPro" id="IPR010730">
    <property type="entry name" value="HET"/>
</dbReference>
<dbReference type="EMBL" id="ML977357">
    <property type="protein sequence ID" value="KAF2107047.1"/>
    <property type="molecule type" value="Genomic_DNA"/>
</dbReference>
<dbReference type="SMART" id="SM00220">
    <property type="entry name" value="S_TKc"/>
    <property type="match status" value="1"/>
</dbReference>
<feature type="domain" description="Protein kinase" evidence="2">
    <location>
        <begin position="1"/>
        <end position="300"/>
    </location>
</feature>
<evidence type="ECO:0000313" key="3">
    <source>
        <dbReference type="EMBL" id="KAF2107047.1"/>
    </source>
</evidence>
<feature type="region of interest" description="Disordered" evidence="1">
    <location>
        <begin position="160"/>
        <end position="190"/>
    </location>
</feature>
<dbReference type="InterPro" id="IPR011009">
    <property type="entry name" value="Kinase-like_dom_sf"/>
</dbReference>
<dbReference type="Proteomes" id="UP000799770">
    <property type="component" value="Unassembled WGS sequence"/>
</dbReference>
<dbReference type="Pfam" id="PF06985">
    <property type="entry name" value="HET"/>
    <property type="match status" value="1"/>
</dbReference>
<dbReference type="OrthoDB" id="4161196at2759"/>
<dbReference type="CDD" id="cd00180">
    <property type="entry name" value="PKc"/>
    <property type="match status" value="1"/>
</dbReference>
<evidence type="ECO:0000313" key="4">
    <source>
        <dbReference type="Proteomes" id="UP000799770"/>
    </source>
</evidence>
<dbReference type="SUPFAM" id="SSF56112">
    <property type="entry name" value="Protein kinase-like (PK-like)"/>
    <property type="match status" value="1"/>
</dbReference>
<dbReference type="PANTHER" id="PTHR33112">
    <property type="entry name" value="DOMAIN PROTEIN, PUTATIVE-RELATED"/>
    <property type="match status" value="1"/>
</dbReference>
<proteinExistence type="predicted"/>
<dbReference type="PANTHER" id="PTHR33112:SF10">
    <property type="entry name" value="TOL"/>
    <property type="match status" value="1"/>
</dbReference>
<dbReference type="InterPro" id="IPR000719">
    <property type="entry name" value="Prot_kinase_dom"/>
</dbReference>
<protein>
    <recommendedName>
        <fullName evidence="2">Protein kinase domain-containing protein</fullName>
    </recommendedName>
</protein>